<evidence type="ECO:0000313" key="2">
    <source>
        <dbReference type="EMBL" id="QRE04470.1"/>
    </source>
</evidence>
<dbReference type="EMBL" id="CP059075">
    <property type="protein sequence ID" value="QRE04470.1"/>
    <property type="molecule type" value="Genomic_DNA"/>
</dbReference>
<reference evidence="2 3" key="1">
    <citation type="submission" date="2020-07" db="EMBL/GenBank/DDBJ databases">
        <title>Genomic characterization of Flavobacterium psychrophilum strains.</title>
        <authorList>
            <person name="Castillo D."/>
            <person name="Jorgensen J."/>
            <person name="Middelboe M."/>
        </authorList>
    </citation>
    <scope>NUCLEOTIDE SEQUENCE [LARGE SCALE GENOMIC DNA]</scope>
    <source>
        <strain evidence="2 3">FPS-R7</strain>
    </source>
</reference>
<dbReference type="RefSeq" id="WP_071957584.1">
    <property type="nucleotide sequence ID" value="NZ_BJSV01000025.1"/>
</dbReference>
<accession>A0A7U2NGA0</accession>
<dbReference type="AlphaFoldDB" id="A0A7U2NGA0"/>
<dbReference type="InterPro" id="IPR043857">
    <property type="entry name" value="DUF5819"/>
</dbReference>
<dbReference type="Pfam" id="PF19136">
    <property type="entry name" value="DUF5819"/>
    <property type="match status" value="1"/>
</dbReference>
<gene>
    <name evidence="2" type="ORF">H0H26_02375</name>
</gene>
<proteinExistence type="predicted"/>
<evidence type="ECO:0000313" key="3">
    <source>
        <dbReference type="Proteomes" id="UP000596329"/>
    </source>
</evidence>
<keyword evidence="1" id="KW-1133">Transmembrane helix</keyword>
<sequence length="204" mass="24324">MTTKKIFAYSTIVLLSIHFILVLLNQCYQQNWAYFKTKPIEQINSNYINPFFEQNWGMFAPNPPHGNQYIVVQFYTKKDSTELINIHEKIMQSSFKRFFSLDQRILKYFNSCYNDIIIKKSNKYSNEEMIKKSHGLQSILNYSRIVLQKQNLFLDKIKSNDSIYMNLYLVNEPLNNIEFSTIKNEKFYIDIKGLFLTSKSKKNE</sequence>
<keyword evidence="1" id="KW-0812">Transmembrane</keyword>
<feature type="transmembrane region" description="Helical" evidence="1">
    <location>
        <begin position="6"/>
        <end position="28"/>
    </location>
</feature>
<keyword evidence="1" id="KW-0472">Membrane</keyword>
<evidence type="ECO:0000256" key="1">
    <source>
        <dbReference type="SAM" id="Phobius"/>
    </source>
</evidence>
<organism evidence="2 3">
    <name type="scientific">Flavobacterium psychrophilum</name>
    <dbReference type="NCBI Taxonomy" id="96345"/>
    <lineage>
        <taxon>Bacteria</taxon>
        <taxon>Pseudomonadati</taxon>
        <taxon>Bacteroidota</taxon>
        <taxon>Flavobacteriia</taxon>
        <taxon>Flavobacteriales</taxon>
        <taxon>Flavobacteriaceae</taxon>
        <taxon>Flavobacterium</taxon>
    </lineage>
</organism>
<protein>
    <submittedName>
        <fullName evidence="2">Uncharacterized protein</fullName>
    </submittedName>
</protein>
<dbReference type="Proteomes" id="UP000596329">
    <property type="component" value="Chromosome"/>
</dbReference>
<name>A0A7U2NGA0_FLAPS</name>